<keyword evidence="2" id="KW-1185">Reference proteome</keyword>
<gene>
    <name evidence="1" type="ORF">DZF91_31395</name>
</gene>
<dbReference type="SFLD" id="SFLDS00003">
    <property type="entry name" value="Haloacid_Dehalogenase"/>
    <property type="match status" value="1"/>
</dbReference>
<dbReference type="RefSeq" id="WP_117360690.1">
    <property type="nucleotide sequence ID" value="NZ_QURH01000930.1"/>
</dbReference>
<dbReference type="Pfam" id="PF00702">
    <property type="entry name" value="Hydrolase"/>
    <property type="match status" value="1"/>
</dbReference>
<dbReference type="SFLD" id="SFLDG01129">
    <property type="entry name" value="C1.5:_HAD__Beta-PGM__Phosphata"/>
    <property type="match status" value="1"/>
</dbReference>
<dbReference type="SUPFAM" id="SSF56784">
    <property type="entry name" value="HAD-like"/>
    <property type="match status" value="1"/>
</dbReference>
<organism evidence="1 2">
    <name type="scientific">Actinomadura logoneensis</name>
    <dbReference type="NCBI Taxonomy" id="2293572"/>
    <lineage>
        <taxon>Bacteria</taxon>
        <taxon>Bacillati</taxon>
        <taxon>Actinomycetota</taxon>
        <taxon>Actinomycetes</taxon>
        <taxon>Streptosporangiales</taxon>
        <taxon>Thermomonosporaceae</taxon>
        <taxon>Actinomadura</taxon>
    </lineage>
</organism>
<dbReference type="InterPro" id="IPR036412">
    <property type="entry name" value="HAD-like_sf"/>
</dbReference>
<sequence>MDRTVDWIVFDYGGVLGKPPSRAAVRRLADATGVEPARFRAAYRYHRTDYHRGSVDARAFWHAVLTRLGRPPGQVDVDRLVALDLSARLELDPRTLEIVDMLAARGARLALLADAAPETARVIDGEGWAAAFRQRLYSADLRMVKSDPQIYHRTCAILAARPADVLFIDDRQENVDAAESAGMRALLFQNAAKLWADLSFLLPASPAGRR</sequence>
<name>A0A372JD14_9ACTN</name>
<comment type="caution">
    <text evidence="1">The sequence shown here is derived from an EMBL/GenBank/DDBJ whole genome shotgun (WGS) entry which is preliminary data.</text>
</comment>
<dbReference type="PANTHER" id="PTHR43611:SF3">
    <property type="entry name" value="FLAVIN MONONUCLEOTIDE HYDROLASE 1, CHLOROPLATIC"/>
    <property type="match status" value="1"/>
</dbReference>
<dbReference type="Gene3D" id="3.40.50.1000">
    <property type="entry name" value="HAD superfamily/HAD-like"/>
    <property type="match status" value="1"/>
</dbReference>
<evidence type="ECO:0000313" key="2">
    <source>
        <dbReference type="Proteomes" id="UP000261811"/>
    </source>
</evidence>
<evidence type="ECO:0000313" key="1">
    <source>
        <dbReference type="EMBL" id="RFU37724.1"/>
    </source>
</evidence>
<dbReference type="PRINTS" id="PR00413">
    <property type="entry name" value="HADHALOGNASE"/>
</dbReference>
<dbReference type="PANTHER" id="PTHR43611">
    <property type="entry name" value="ALPHA-D-GLUCOSE 1-PHOSPHATE PHOSPHATASE"/>
    <property type="match status" value="1"/>
</dbReference>
<dbReference type="InterPro" id="IPR006439">
    <property type="entry name" value="HAD-SF_hydro_IA"/>
</dbReference>
<dbReference type="InterPro" id="IPR023214">
    <property type="entry name" value="HAD_sf"/>
</dbReference>
<dbReference type="NCBIfam" id="TIGR01509">
    <property type="entry name" value="HAD-SF-IA-v3"/>
    <property type="match status" value="1"/>
</dbReference>
<dbReference type="GO" id="GO:0016787">
    <property type="term" value="F:hydrolase activity"/>
    <property type="evidence" value="ECO:0007669"/>
    <property type="project" value="UniProtKB-KW"/>
</dbReference>
<protein>
    <submittedName>
        <fullName evidence="1">HAD family hydrolase</fullName>
    </submittedName>
</protein>
<dbReference type="EMBL" id="QURH01000930">
    <property type="protein sequence ID" value="RFU37724.1"/>
    <property type="molecule type" value="Genomic_DNA"/>
</dbReference>
<dbReference type="Proteomes" id="UP000261811">
    <property type="component" value="Unassembled WGS sequence"/>
</dbReference>
<keyword evidence="1" id="KW-0378">Hydrolase</keyword>
<proteinExistence type="predicted"/>
<dbReference type="AlphaFoldDB" id="A0A372JD14"/>
<reference evidence="1 2" key="1">
    <citation type="submission" date="2018-08" db="EMBL/GenBank/DDBJ databases">
        <title>Actinomadura jelena sp. nov., a novel Actinomycete isolated from soil in Chad.</title>
        <authorList>
            <person name="Shi L."/>
        </authorList>
    </citation>
    <scope>NUCLEOTIDE SEQUENCE [LARGE SCALE GENOMIC DNA]</scope>
    <source>
        <strain evidence="1 2">NEAU-G17</strain>
    </source>
</reference>
<accession>A0A372JD14</accession>
<dbReference type="OrthoDB" id="9797415at2"/>